<evidence type="ECO:0000313" key="1">
    <source>
        <dbReference type="EMBL" id="SDL06767.1"/>
    </source>
</evidence>
<dbReference type="Proteomes" id="UP000199155">
    <property type="component" value="Unassembled WGS sequence"/>
</dbReference>
<gene>
    <name evidence="1" type="ORF">SAMN05421806_117145</name>
</gene>
<dbReference type="Pfam" id="PF12900">
    <property type="entry name" value="Pyridox_ox_2"/>
    <property type="match status" value="1"/>
</dbReference>
<protein>
    <recommendedName>
        <fullName evidence="3">Pyridoxamine 5'-phosphate oxidase</fullName>
    </recommendedName>
</protein>
<evidence type="ECO:0000313" key="2">
    <source>
        <dbReference type="Proteomes" id="UP000199155"/>
    </source>
</evidence>
<dbReference type="AlphaFoldDB" id="A0A1G9H1K6"/>
<reference evidence="1 2" key="1">
    <citation type="submission" date="2016-10" db="EMBL/GenBank/DDBJ databases">
        <authorList>
            <person name="de Groot N.N."/>
        </authorList>
    </citation>
    <scope>NUCLEOTIDE SEQUENCE [LARGE SCALE GENOMIC DNA]</scope>
    <source>
        <strain evidence="1 2">CGMCC 4.5727</strain>
    </source>
</reference>
<dbReference type="EMBL" id="FNFF01000017">
    <property type="protein sequence ID" value="SDL06767.1"/>
    <property type="molecule type" value="Genomic_DNA"/>
</dbReference>
<name>A0A1G9H1K6_9ACTN</name>
<dbReference type="STRING" id="417292.SAMN05421806_117145"/>
<organism evidence="1 2">
    <name type="scientific">Streptomyces indicus</name>
    <dbReference type="NCBI Taxonomy" id="417292"/>
    <lineage>
        <taxon>Bacteria</taxon>
        <taxon>Bacillati</taxon>
        <taxon>Actinomycetota</taxon>
        <taxon>Actinomycetes</taxon>
        <taxon>Kitasatosporales</taxon>
        <taxon>Streptomycetaceae</taxon>
        <taxon>Streptomyces</taxon>
    </lineage>
</organism>
<evidence type="ECO:0008006" key="3">
    <source>
        <dbReference type="Google" id="ProtNLM"/>
    </source>
</evidence>
<proteinExistence type="predicted"/>
<dbReference type="SUPFAM" id="SSF50475">
    <property type="entry name" value="FMN-binding split barrel"/>
    <property type="match status" value="1"/>
</dbReference>
<sequence>MTVSASAAPAPFLDALRAHSTLNLAYVDDAGRPQACAVFYAVSDAGTLLFLTSPSTAHGTFLARSSPAAHVAFTVQADHQTWTTINGVQGRGTARRVPDAAEPAARAAYLGAFPYVAEDARLAGAVGSAALWEVVPGWLRLIDNAQGFGHKEEWRVAGR</sequence>
<dbReference type="RefSeq" id="WP_093616141.1">
    <property type="nucleotide sequence ID" value="NZ_FNFF01000017.1"/>
</dbReference>
<dbReference type="InterPro" id="IPR024747">
    <property type="entry name" value="Pyridox_Oxase-rel"/>
</dbReference>
<keyword evidence="2" id="KW-1185">Reference proteome</keyword>
<dbReference type="InterPro" id="IPR012349">
    <property type="entry name" value="Split_barrel_FMN-bd"/>
</dbReference>
<accession>A0A1G9H1K6</accession>
<dbReference type="OrthoDB" id="3530799at2"/>
<dbReference type="Gene3D" id="2.30.110.10">
    <property type="entry name" value="Electron Transport, Fmn-binding Protein, Chain A"/>
    <property type="match status" value="1"/>
</dbReference>